<dbReference type="PANTHER" id="PTHR21266">
    <property type="entry name" value="IRON-SULFUR DOMAIN CONTAINING PROTEIN"/>
    <property type="match status" value="1"/>
</dbReference>
<dbReference type="Pfam" id="PF00355">
    <property type="entry name" value="Rieske"/>
    <property type="match status" value="1"/>
</dbReference>
<dbReference type="InterPro" id="IPR017941">
    <property type="entry name" value="Rieske_2Fe-2S"/>
</dbReference>
<feature type="region of interest" description="Disordered" evidence="6">
    <location>
        <begin position="1"/>
        <end position="24"/>
    </location>
</feature>
<name>A0A432MFP5_9BACT</name>
<sequence length="156" mass="17333">MAPSPHRRLRQPSDSLEYRSGFPPGNSEVIRRTRFSDELVGSLPRNPQPVCRSDAIPEGTGRLVRVSGREVAVFNDGGRFFAVLDRCPHAGASLARGWVEEGAVVCPLHRWRFRLEDGRCESQGGEDIPAFSSEERGGWVWVWVEEPPGGRGPRAK</sequence>
<dbReference type="AlphaFoldDB" id="A0A432MFP5"/>
<evidence type="ECO:0000313" key="8">
    <source>
        <dbReference type="EMBL" id="RUL85069.1"/>
    </source>
</evidence>
<feature type="compositionally biased region" description="Basic residues" evidence="6">
    <location>
        <begin position="1"/>
        <end position="10"/>
    </location>
</feature>
<dbReference type="GO" id="GO:0016491">
    <property type="term" value="F:oxidoreductase activity"/>
    <property type="evidence" value="ECO:0007669"/>
    <property type="project" value="UniProtKB-KW"/>
</dbReference>
<accession>A0A432MFP5</accession>
<evidence type="ECO:0000256" key="6">
    <source>
        <dbReference type="SAM" id="MobiDB-lite"/>
    </source>
</evidence>
<keyword evidence="3" id="KW-0560">Oxidoreductase</keyword>
<feature type="domain" description="Rieske" evidence="7">
    <location>
        <begin position="47"/>
        <end position="142"/>
    </location>
</feature>
<dbReference type="GO" id="GO:0051537">
    <property type="term" value="F:2 iron, 2 sulfur cluster binding"/>
    <property type="evidence" value="ECO:0007669"/>
    <property type="project" value="UniProtKB-KW"/>
</dbReference>
<evidence type="ECO:0000259" key="7">
    <source>
        <dbReference type="PROSITE" id="PS51296"/>
    </source>
</evidence>
<comment type="caution">
    <text evidence="8">The sequence shown here is derived from an EMBL/GenBank/DDBJ whole genome shotgun (WGS) entry which is preliminary data.</text>
</comment>
<gene>
    <name evidence="8" type="ORF">TsocGM_19200</name>
</gene>
<evidence type="ECO:0000313" key="9">
    <source>
        <dbReference type="Proteomes" id="UP000280296"/>
    </source>
</evidence>
<reference evidence="8 9" key="1">
    <citation type="submission" date="2018-12" db="EMBL/GenBank/DDBJ databases">
        <authorList>
            <person name="Toschakov S.V."/>
        </authorList>
    </citation>
    <scope>NUCLEOTIDE SEQUENCE [LARGE SCALE GENOMIC DNA]</scope>
    <source>
        <strain evidence="8 9">GM2012</strain>
    </source>
</reference>
<reference evidence="8 9" key="2">
    <citation type="submission" date="2019-01" db="EMBL/GenBank/DDBJ databases">
        <title>Tautonia sociabilis, a novel thermotolerant planctomycete of Isosphaeraceae family, isolated from a 4000 m deep subterranean habitat.</title>
        <authorList>
            <person name="Kovaleva O.L."/>
            <person name="Elcheninov A.G."/>
            <person name="Van Heerden E."/>
            <person name="Toshchakov S.V."/>
            <person name="Novikov A."/>
            <person name="Bonch-Osmolovskaya E.A."/>
            <person name="Kublanov I.V."/>
        </authorList>
    </citation>
    <scope>NUCLEOTIDE SEQUENCE [LARGE SCALE GENOMIC DNA]</scope>
    <source>
        <strain evidence="8 9">GM2012</strain>
    </source>
</reference>
<dbReference type="Gene3D" id="2.102.10.10">
    <property type="entry name" value="Rieske [2Fe-2S] iron-sulphur domain"/>
    <property type="match status" value="1"/>
</dbReference>
<dbReference type="InterPro" id="IPR036922">
    <property type="entry name" value="Rieske_2Fe-2S_sf"/>
</dbReference>
<evidence type="ECO:0000256" key="5">
    <source>
        <dbReference type="ARBA" id="ARBA00023014"/>
    </source>
</evidence>
<dbReference type="GO" id="GO:0046872">
    <property type="term" value="F:metal ion binding"/>
    <property type="evidence" value="ECO:0007669"/>
    <property type="project" value="UniProtKB-KW"/>
</dbReference>
<keyword evidence="1" id="KW-0001">2Fe-2S</keyword>
<keyword evidence="4" id="KW-0408">Iron</keyword>
<keyword evidence="2" id="KW-0479">Metal-binding</keyword>
<keyword evidence="5" id="KW-0411">Iron-sulfur</keyword>
<dbReference type="EMBL" id="RYZH01000042">
    <property type="protein sequence ID" value="RUL85069.1"/>
    <property type="molecule type" value="Genomic_DNA"/>
</dbReference>
<dbReference type="PROSITE" id="PS51296">
    <property type="entry name" value="RIESKE"/>
    <property type="match status" value="1"/>
</dbReference>
<keyword evidence="9" id="KW-1185">Reference proteome</keyword>
<dbReference type="PANTHER" id="PTHR21266:SF60">
    <property type="entry name" value="3-KETOSTEROID-9-ALPHA-MONOOXYGENASE, OXYGENASE COMPONENT"/>
    <property type="match status" value="1"/>
</dbReference>
<dbReference type="OrthoDB" id="593800at2"/>
<protein>
    <submittedName>
        <fullName evidence="8">Rieske (2Fe-2S) protein</fullName>
    </submittedName>
</protein>
<dbReference type="InterPro" id="IPR050584">
    <property type="entry name" value="Cholesterol_7-desaturase"/>
</dbReference>
<evidence type="ECO:0000256" key="1">
    <source>
        <dbReference type="ARBA" id="ARBA00022714"/>
    </source>
</evidence>
<organism evidence="8 9">
    <name type="scientific">Tautonia sociabilis</name>
    <dbReference type="NCBI Taxonomy" id="2080755"/>
    <lineage>
        <taxon>Bacteria</taxon>
        <taxon>Pseudomonadati</taxon>
        <taxon>Planctomycetota</taxon>
        <taxon>Planctomycetia</taxon>
        <taxon>Isosphaerales</taxon>
        <taxon>Isosphaeraceae</taxon>
        <taxon>Tautonia</taxon>
    </lineage>
</organism>
<evidence type="ECO:0000256" key="4">
    <source>
        <dbReference type="ARBA" id="ARBA00023004"/>
    </source>
</evidence>
<dbReference type="Proteomes" id="UP000280296">
    <property type="component" value="Unassembled WGS sequence"/>
</dbReference>
<dbReference type="SUPFAM" id="SSF50022">
    <property type="entry name" value="ISP domain"/>
    <property type="match status" value="1"/>
</dbReference>
<evidence type="ECO:0000256" key="3">
    <source>
        <dbReference type="ARBA" id="ARBA00023002"/>
    </source>
</evidence>
<evidence type="ECO:0000256" key="2">
    <source>
        <dbReference type="ARBA" id="ARBA00022723"/>
    </source>
</evidence>
<proteinExistence type="predicted"/>